<keyword evidence="4" id="KW-1185">Reference proteome</keyword>
<dbReference type="Proteomes" id="UP000501747">
    <property type="component" value="Chromosome"/>
</dbReference>
<protein>
    <submittedName>
        <fullName evidence="3">DUF262 domain-containing protein</fullName>
    </submittedName>
</protein>
<dbReference type="Pfam" id="PF03235">
    <property type="entry name" value="GmrSD_N"/>
    <property type="match status" value="1"/>
</dbReference>
<dbReference type="RefSeq" id="WP_166033351.1">
    <property type="nucleotide sequence ID" value="NZ_CP049887.1"/>
</dbReference>
<dbReference type="EMBL" id="CP049887">
    <property type="protein sequence ID" value="QIL47239.1"/>
    <property type="molecule type" value="Genomic_DNA"/>
</dbReference>
<sequence length="589" mass="69215">MANDVFTELKSLFNIEDNRIYTVPVFQREYSWRPFESEQLFDDIFENDEGYFIGSVLLVKDTENTIGDPYNVIDGQQRITTISLLLNAIFCKVNQLDKDSEVLGDIKRKIVKRIDKEYVPRVNLLKKDAADYIEVVKKSGVHDFNKDTPKNWGNRKIARIWKSFQNKLEIFKTIEEVEEFYHKLNSCNYVQMIPDNTSDAYVLFEALNNRGMPLSIIDILKIDYFKGIDESQAIEEWTDLLKILGEDINIQTRFILALYSSIIYNYRSKLSEKEINFSMITKKKAIQNYKVLFENIDDIREVMYKKAKIYAEISGTLDSKNSQVSQLAKNLYALDATQVYPLLLSILDIPDIPDEFIIDVFESFIKFFVRRNITNQPQAKTVRLYTENCIKKISDIDSKNEESIRKILTEEMFSKAATDTQFKEELNKDVYTISSATTRRILIDIEKNKQVRKTKEYIELDKKTDNNQWYWTIEHILPQGDNIKDCWIEELLNISTNEISEKKREEAFEIKESNTHKLGNLTLTVYNSDMQDNCFSEKKKVYENQLWLNVEEENGLLIKDSWTNQEIDERTARLIKVAIEVFNLENFSK</sequence>
<dbReference type="InterPro" id="IPR004919">
    <property type="entry name" value="GmrSD_N"/>
</dbReference>
<proteinExistence type="predicted"/>
<organism evidence="3 4">
    <name type="scientific">Vagococcus hydrophili</name>
    <dbReference type="NCBI Taxonomy" id="2714947"/>
    <lineage>
        <taxon>Bacteria</taxon>
        <taxon>Bacillati</taxon>
        <taxon>Bacillota</taxon>
        <taxon>Bacilli</taxon>
        <taxon>Lactobacillales</taxon>
        <taxon>Enterococcaceae</taxon>
        <taxon>Vagococcus</taxon>
    </lineage>
</organism>
<evidence type="ECO:0000259" key="1">
    <source>
        <dbReference type="Pfam" id="PF03235"/>
    </source>
</evidence>
<feature type="domain" description="GmrSD restriction endonucleases N-terminal" evidence="1">
    <location>
        <begin position="10"/>
        <end position="224"/>
    </location>
</feature>
<feature type="domain" description="GmrSD restriction endonucleases C-terminal" evidence="2">
    <location>
        <begin position="421"/>
        <end position="577"/>
    </location>
</feature>
<dbReference type="PANTHER" id="PTHR35149">
    <property type="entry name" value="SLL5132 PROTEIN"/>
    <property type="match status" value="1"/>
</dbReference>
<accession>A0A6G8AQJ3</accession>
<reference evidence="3 4" key="1">
    <citation type="submission" date="2020-03" db="EMBL/GenBank/DDBJ databases">
        <title>Vagococcus sp. nov., isolated from beetles.</title>
        <authorList>
            <person name="Hyun D.-W."/>
            <person name="Bae J.-W."/>
        </authorList>
    </citation>
    <scope>NUCLEOTIDE SEQUENCE [LARGE SCALE GENOMIC DNA]</scope>
    <source>
        <strain evidence="3 4">HDW17B</strain>
    </source>
</reference>
<dbReference type="InterPro" id="IPR011089">
    <property type="entry name" value="GmrSD_C"/>
</dbReference>
<evidence type="ECO:0000313" key="3">
    <source>
        <dbReference type="EMBL" id="QIL47239.1"/>
    </source>
</evidence>
<gene>
    <name evidence="3" type="ORF">G7082_01180</name>
</gene>
<dbReference type="Pfam" id="PF07510">
    <property type="entry name" value="GmrSD_C"/>
    <property type="match status" value="1"/>
</dbReference>
<dbReference type="PANTHER" id="PTHR35149:SF1">
    <property type="entry name" value="DUF5655 DOMAIN-CONTAINING PROTEIN"/>
    <property type="match status" value="1"/>
</dbReference>
<dbReference type="AlphaFoldDB" id="A0A6G8AQJ3"/>
<evidence type="ECO:0000259" key="2">
    <source>
        <dbReference type="Pfam" id="PF07510"/>
    </source>
</evidence>
<evidence type="ECO:0000313" key="4">
    <source>
        <dbReference type="Proteomes" id="UP000501747"/>
    </source>
</evidence>
<name>A0A6G8AQJ3_9ENTE</name>
<dbReference type="KEGG" id="vhy:G7082_01180"/>